<evidence type="ECO:0000313" key="3">
    <source>
        <dbReference type="Proteomes" id="UP000249061"/>
    </source>
</evidence>
<dbReference type="AlphaFoldDB" id="A0A2W5TFH5"/>
<reference evidence="2 3" key="1">
    <citation type="submission" date="2017-08" db="EMBL/GenBank/DDBJ databases">
        <title>Infants hospitalized years apart are colonized by the same room-sourced microbial strains.</title>
        <authorList>
            <person name="Brooks B."/>
            <person name="Olm M.R."/>
            <person name="Firek B.A."/>
            <person name="Baker R."/>
            <person name="Thomas B.C."/>
            <person name="Morowitz M.J."/>
            <person name="Banfield J.F."/>
        </authorList>
    </citation>
    <scope>NUCLEOTIDE SEQUENCE [LARGE SCALE GENOMIC DNA]</scope>
    <source>
        <strain evidence="2">S2_003_000_R2_14</strain>
    </source>
</reference>
<dbReference type="Gene3D" id="3.40.930.10">
    <property type="entry name" value="Mannitol-specific EII, Chain A"/>
    <property type="match status" value="1"/>
</dbReference>
<gene>
    <name evidence="2" type="ORF">DI536_12240</name>
</gene>
<comment type="caution">
    <text evidence="2">The sequence shown here is derived from an EMBL/GenBank/DDBJ whole genome shotgun (WGS) entry which is preliminary data.</text>
</comment>
<dbReference type="SUPFAM" id="SSF55804">
    <property type="entry name" value="Phoshotransferase/anion transport protein"/>
    <property type="match status" value="1"/>
</dbReference>
<dbReference type="Proteomes" id="UP000249061">
    <property type="component" value="Unassembled WGS sequence"/>
</dbReference>
<organism evidence="2 3">
    <name type="scientific">Archangium gephyra</name>
    <dbReference type="NCBI Taxonomy" id="48"/>
    <lineage>
        <taxon>Bacteria</taxon>
        <taxon>Pseudomonadati</taxon>
        <taxon>Myxococcota</taxon>
        <taxon>Myxococcia</taxon>
        <taxon>Myxococcales</taxon>
        <taxon>Cystobacterineae</taxon>
        <taxon>Archangiaceae</taxon>
        <taxon>Archangium</taxon>
    </lineage>
</organism>
<dbReference type="InterPro" id="IPR016152">
    <property type="entry name" value="PTrfase/Anion_transptr"/>
</dbReference>
<dbReference type="PANTHER" id="PTHR47738:SF1">
    <property type="entry name" value="NITROGEN REGULATORY PROTEIN"/>
    <property type="match status" value="1"/>
</dbReference>
<evidence type="ECO:0000259" key="1">
    <source>
        <dbReference type="PROSITE" id="PS51094"/>
    </source>
</evidence>
<dbReference type="InterPro" id="IPR002178">
    <property type="entry name" value="PTS_EIIA_type-2_dom"/>
</dbReference>
<dbReference type="EMBL" id="QFQP01000009">
    <property type="protein sequence ID" value="PZR13522.1"/>
    <property type="molecule type" value="Genomic_DNA"/>
</dbReference>
<proteinExistence type="predicted"/>
<protein>
    <submittedName>
        <fullName evidence="2">PTS fructose transporter subunit IIA</fullName>
    </submittedName>
</protein>
<dbReference type="InterPro" id="IPR051541">
    <property type="entry name" value="PTS_SugarTrans_NitroReg"/>
</dbReference>
<dbReference type="GO" id="GO:0030295">
    <property type="term" value="F:protein kinase activator activity"/>
    <property type="evidence" value="ECO:0007669"/>
    <property type="project" value="TreeGrafter"/>
</dbReference>
<sequence length="153" mass="16511">MRITEFLKLEAVIPAINARNKTEVIAELAAIVAKTVPSIPSGRFLEVLNEREKVGSTGMEKGVAIPHGRLPELQQLVACFGVSKEGVDFDARDNKPSHFFFALVAPENSAGVHLKALSKVSRLFRSDSLRDAILAAPTAEAIYALISQEDGKA</sequence>
<evidence type="ECO:0000313" key="2">
    <source>
        <dbReference type="EMBL" id="PZR13522.1"/>
    </source>
</evidence>
<dbReference type="PROSITE" id="PS51094">
    <property type="entry name" value="PTS_EIIA_TYPE_2"/>
    <property type="match status" value="1"/>
</dbReference>
<dbReference type="PANTHER" id="PTHR47738">
    <property type="entry name" value="PTS SYSTEM FRUCTOSE-LIKE EIIA COMPONENT-RELATED"/>
    <property type="match status" value="1"/>
</dbReference>
<dbReference type="Pfam" id="PF00359">
    <property type="entry name" value="PTS_EIIA_2"/>
    <property type="match status" value="1"/>
</dbReference>
<dbReference type="CDD" id="cd00211">
    <property type="entry name" value="PTS_IIA_fru"/>
    <property type="match status" value="1"/>
</dbReference>
<name>A0A2W5TFH5_9BACT</name>
<accession>A0A2W5TFH5</accession>
<feature type="domain" description="PTS EIIA type-2" evidence="1">
    <location>
        <begin position="5"/>
        <end position="149"/>
    </location>
</feature>